<name>A0A0F9SUN7_9ZZZZ</name>
<dbReference type="AlphaFoldDB" id="A0A0F9SUN7"/>
<keyword evidence="1" id="KW-0175">Coiled coil</keyword>
<gene>
    <name evidence="2" type="ORF">LCGC14_0428820</name>
</gene>
<proteinExistence type="predicted"/>
<feature type="coiled-coil region" evidence="1">
    <location>
        <begin position="21"/>
        <end position="48"/>
    </location>
</feature>
<protein>
    <submittedName>
        <fullName evidence="2">Uncharacterized protein</fullName>
    </submittedName>
</protein>
<organism evidence="2">
    <name type="scientific">marine sediment metagenome</name>
    <dbReference type="NCBI Taxonomy" id="412755"/>
    <lineage>
        <taxon>unclassified sequences</taxon>
        <taxon>metagenomes</taxon>
        <taxon>ecological metagenomes</taxon>
    </lineage>
</organism>
<evidence type="ECO:0000313" key="2">
    <source>
        <dbReference type="EMBL" id="KKN70609.1"/>
    </source>
</evidence>
<sequence>MSQDWTAKDVLKNSVNAAATINECLRDAGQMRAEVERLRKERNEWQAKWQIECTARINLQAGHECDDVEGQYPKAAEAAGDVKIVTAPPGLIEAGQKVTRKAAQAAKGGE</sequence>
<accession>A0A0F9SUN7</accession>
<dbReference type="EMBL" id="LAZR01000400">
    <property type="protein sequence ID" value="KKN70609.1"/>
    <property type="molecule type" value="Genomic_DNA"/>
</dbReference>
<reference evidence="2" key="1">
    <citation type="journal article" date="2015" name="Nature">
        <title>Complex archaea that bridge the gap between prokaryotes and eukaryotes.</title>
        <authorList>
            <person name="Spang A."/>
            <person name="Saw J.H."/>
            <person name="Jorgensen S.L."/>
            <person name="Zaremba-Niedzwiedzka K."/>
            <person name="Martijn J."/>
            <person name="Lind A.E."/>
            <person name="van Eijk R."/>
            <person name="Schleper C."/>
            <person name="Guy L."/>
            <person name="Ettema T.J."/>
        </authorList>
    </citation>
    <scope>NUCLEOTIDE SEQUENCE</scope>
</reference>
<comment type="caution">
    <text evidence="2">The sequence shown here is derived from an EMBL/GenBank/DDBJ whole genome shotgun (WGS) entry which is preliminary data.</text>
</comment>
<evidence type="ECO:0000256" key="1">
    <source>
        <dbReference type="SAM" id="Coils"/>
    </source>
</evidence>